<proteinExistence type="predicted"/>
<evidence type="ECO:0000313" key="1">
    <source>
        <dbReference type="EMBL" id="ACX75446.1"/>
    </source>
</evidence>
<dbReference type="Proteomes" id="UP000001497">
    <property type="component" value="Chromosome"/>
</dbReference>
<name>A0ABM5LIT0_FIBSS</name>
<evidence type="ECO:0000313" key="2">
    <source>
        <dbReference type="Proteomes" id="UP000001497"/>
    </source>
</evidence>
<accession>A0ABM5LIT0</accession>
<reference evidence="1" key="1">
    <citation type="submission" date="2009-10" db="EMBL/GenBank/DDBJ databases">
        <title>Complete sequence of Fibrobacter succinogenes subsp. succinogenes S85.</title>
        <authorList>
            <consortium name="US DOE Joint Genome Institute"/>
            <person name="Lucas S."/>
            <person name="Copeland A."/>
            <person name="Lapidus A."/>
            <person name="Glavina del Rio T."/>
            <person name="Tice H."/>
            <person name="Bruce D."/>
            <person name="Goodwin L."/>
            <person name="Pitluck S."/>
            <person name="Chertkov O."/>
            <person name="Detter J.C."/>
            <person name="Han C."/>
            <person name="Tapia R."/>
            <person name="Larimer F."/>
            <person name="Land M."/>
            <person name="Hauser L."/>
            <person name="Kyrpides N."/>
            <person name="Mikhailova N."/>
            <person name="Weimer P.J."/>
            <person name="Stevenson D.M."/>
            <person name="Boyum J."/>
            <person name="Brumm P.I."/>
            <person name="Mead D."/>
        </authorList>
    </citation>
    <scope>NUCLEOTIDE SEQUENCE [LARGE SCALE GENOMIC DNA]</scope>
    <source>
        <strain evidence="1">S85</strain>
    </source>
</reference>
<keyword evidence="2" id="KW-1185">Reference proteome</keyword>
<dbReference type="EMBL" id="CP001792">
    <property type="protein sequence ID" value="ACX75446.1"/>
    <property type="molecule type" value="Genomic_DNA"/>
</dbReference>
<gene>
    <name evidence="1" type="ordered locus">Fisuc_1854</name>
</gene>
<sequence length="69" mass="8277">MFARNWKILLHLKTKKLASLAMMKLRMNLFELQKTKTADECFVMNWKIVFARLTMSFVEWLNLMAPQLL</sequence>
<evidence type="ECO:0008006" key="3">
    <source>
        <dbReference type="Google" id="ProtNLM"/>
    </source>
</evidence>
<organism evidence="1 2">
    <name type="scientific">Fibrobacter succinogenes (strain ATCC 19169 / S85)</name>
    <dbReference type="NCBI Taxonomy" id="59374"/>
    <lineage>
        <taxon>Bacteria</taxon>
        <taxon>Pseudomonadati</taxon>
        <taxon>Fibrobacterota</taxon>
        <taxon>Fibrobacteria</taxon>
        <taxon>Fibrobacterales</taxon>
        <taxon>Fibrobacteraceae</taxon>
        <taxon>Fibrobacter</taxon>
    </lineage>
</organism>
<protein>
    <recommendedName>
        <fullName evidence="3">Lipoprotein</fullName>
    </recommendedName>
</protein>